<evidence type="ECO:0000256" key="1">
    <source>
        <dbReference type="SAM" id="SignalP"/>
    </source>
</evidence>
<dbReference type="EMBL" id="MU826350">
    <property type="protein sequence ID" value="KAJ7381222.1"/>
    <property type="molecule type" value="Genomic_DNA"/>
</dbReference>
<keyword evidence="3" id="KW-1185">Reference proteome</keyword>
<reference evidence="2" key="1">
    <citation type="submission" date="2023-01" db="EMBL/GenBank/DDBJ databases">
        <title>Genome assembly of the deep-sea coral Lophelia pertusa.</title>
        <authorList>
            <person name="Herrera S."/>
            <person name="Cordes E."/>
        </authorList>
    </citation>
    <scope>NUCLEOTIDE SEQUENCE</scope>
    <source>
        <strain evidence="2">USNM1676648</strain>
        <tissue evidence="2">Polyp</tissue>
    </source>
</reference>
<feature type="chain" id="PRO_5040886826" evidence="1">
    <location>
        <begin position="23"/>
        <end position="119"/>
    </location>
</feature>
<gene>
    <name evidence="2" type="ORF">OS493_001338</name>
</gene>
<comment type="caution">
    <text evidence="2">The sequence shown here is derived from an EMBL/GenBank/DDBJ whole genome shotgun (WGS) entry which is preliminary data.</text>
</comment>
<proteinExistence type="predicted"/>
<accession>A0A9X0CZ27</accession>
<dbReference type="Proteomes" id="UP001163046">
    <property type="component" value="Unassembled WGS sequence"/>
</dbReference>
<sequence>MKGNVMMVSLTGLYLLSHNSLCCIKSFAEGVIEEPPRLFVARLADGADEDEDLLRRIMCHSDKTAKSWYIRESLTELAAEASEQIAANTQPSLRKNRLTRKRRNLNLRRSRRRRLRKHH</sequence>
<organism evidence="2 3">
    <name type="scientific">Desmophyllum pertusum</name>
    <dbReference type="NCBI Taxonomy" id="174260"/>
    <lineage>
        <taxon>Eukaryota</taxon>
        <taxon>Metazoa</taxon>
        <taxon>Cnidaria</taxon>
        <taxon>Anthozoa</taxon>
        <taxon>Hexacorallia</taxon>
        <taxon>Scleractinia</taxon>
        <taxon>Caryophylliina</taxon>
        <taxon>Caryophylliidae</taxon>
        <taxon>Desmophyllum</taxon>
    </lineage>
</organism>
<dbReference type="AlphaFoldDB" id="A0A9X0CZ27"/>
<keyword evidence="1" id="KW-0732">Signal</keyword>
<feature type="signal peptide" evidence="1">
    <location>
        <begin position="1"/>
        <end position="22"/>
    </location>
</feature>
<name>A0A9X0CZ27_9CNID</name>
<evidence type="ECO:0000313" key="3">
    <source>
        <dbReference type="Proteomes" id="UP001163046"/>
    </source>
</evidence>
<protein>
    <submittedName>
        <fullName evidence="2">Uncharacterized protein</fullName>
    </submittedName>
</protein>
<evidence type="ECO:0000313" key="2">
    <source>
        <dbReference type="EMBL" id="KAJ7381222.1"/>
    </source>
</evidence>